<name>A0ABX6F143_KLUMA</name>
<dbReference type="InterPro" id="IPR011011">
    <property type="entry name" value="Znf_FYVE_PHD"/>
</dbReference>
<evidence type="ECO:0000259" key="5">
    <source>
        <dbReference type="PROSITE" id="PS51184"/>
    </source>
</evidence>
<dbReference type="Gene3D" id="1.10.150.60">
    <property type="entry name" value="ARID DNA-binding domain"/>
    <property type="match status" value="1"/>
</dbReference>
<feature type="compositionally biased region" description="Polar residues" evidence="3">
    <location>
        <begin position="86"/>
        <end position="95"/>
    </location>
</feature>
<gene>
    <name evidence="6" type="primary">ECM5</name>
    <name evidence="6" type="ORF">FIM1_4537</name>
</gene>
<dbReference type="SMART" id="SM00558">
    <property type="entry name" value="JmjC"/>
    <property type="match status" value="1"/>
</dbReference>
<keyword evidence="2" id="KW-0539">Nucleus</keyword>
<evidence type="ECO:0000256" key="3">
    <source>
        <dbReference type="SAM" id="MobiDB-lite"/>
    </source>
</evidence>
<dbReference type="CDD" id="cd15518">
    <property type="entry name" value="PHD_Ecm5p_Lid2p_like"/>
    <property type="match status" value="1"/>
</dbReference>
<feature type="region of interest" description="Disordered" evidence="3">
    <location>
        <begin position="1453"/>
        <end position="1472"/>
    </location>
</feature>
<dbReference type="SMART" id="SM01014">
    <property type="entry name" value="ARID"/>
    <property type="match status" value="1"/>
</dbReference>
<proteinExistence type="predicted"/>
<dbReference type="Proteomes" id="UP000422736">
    <property type="component" value="Chromosome 7"/>
</dbReference>
<dbReference type="Gene3D" id="2.60.120.650">
    <property type="entry name" value="Cupin"/>
    <property type="match status" value="1"/>
</dbReference>
<accession>A0ABX6F143</accession>
<dbReference type="PROSITE" id="PS51184">
    <property type="entry name" value="JMJC"/>
    <property type="match status" value="1"/>
</dbReference>
<dbReference type="Pfam" id="PF01388">
    <property type="entry name" value="ARID"/>
    <property type="match status" value="1"/>
</dbReference>
<feature type="compositionally biased region" description="Polar residues" evidence="3">
    <location>
        <begin position="1"/>
        <end position="14"/>
    </location>
</feature>
<evidence type="ECO:0000313" key="6">
    <source>
        <dbReference type="EMBL" id="QGN18213.1"/>
    </source>
</evidence>
<dbReference type="Gene3D" id="3.30.40.10">
    <property type="entry name" value="Zinc/RING finger domain, C3HC4 (zinc finger)"/>
    <property type="match status" value="1"/>
</dbReference>
<dbReference type="EMBL" id="CP015061">
    <property type="protein sequence ID" value="QGN18213.1"/>
    <property type="molecule type" value="Genomic_DNA"/>
</dbReference>
<dbReference type="Pfam" id="PF02373">
    <property type="entry name" value="JmjC"/>
    <property type="match status" value="1"/>
</dbReference>
<dbReference type="PROSITE" id="PS51011">
    <property type="entry name" value="ARID"/>
    <property type="match status" value="1"/>
</dbReference>
<dbReference type="PANTHER" id="PTHR10694:SF113">
    <property type="entry name" value="PROTEIN JUMONJI"/>
    <property type="match status" value="1"/>
</dbReference>
<protein>
    <submittedName>
        <fullName evidence="6">Protein ECM5</fullName>
    </submittedName>
</protein>
<dbReference type="InterPro" id="IPR013637">
    <property type="entry name" value="Lys_sp_deMease-like_dom"/>
</dbReference>
<dbReference type="InterPro" id="IPR003347">
    <property type="entry name" value="JmjC_dom"/>
</dbReference>
<evidence type="ECO:0000313" key="7">
    <source>
        <dbReference type="Proteomes" id="UP000422736"/>
    </source>
</evidence>
<organism evidence="6 7">
    <name type="scientific">Kluyveromyces marxianus</name>
    <name type="common">Yeast</name>
    <name type="synonym">Candida kefyr</name>
    <dbReference type="NCBI Taxonomy" id="4911"/>
    <lineage>
        <taxon>Eukaryota</taxon>
        <taxon>Fungi</taxon>
        <taxon>Dikarya</taxon>
        <taxon>Ascomycota</taxon>
        <taxon>Saccharomycotina</taxon>
        <taxon>Saccharomycetes</taxon>
        <taxon>Saccharomycetales</taxon>
        <taxon>Saccharomycetaceae</taxon>
        <taxon>Kluyveromyces</taxon>
    </lineage>
</organism>
<feature type="region of interest" description="Disordered" evidence="3">
    <location>
        <begin position="1"/>
        <end position="95"/>
    </location>
</feature>
<sequence>MQFNQVSSLPNNSVAMLLNPDQPAMTHSDQPSKTENEVQSNPAKPLMDDKKISTESALASVMTEPQPSKIGQGKEKMAPSSHKSHNNTSPHSNGQNQSIYIYTQHKTRLNAPFDLSHVHCQKIIHDTRIASEGTIKGIKYTVQEGSIPTVVIDRSDNYPTPYELYAIMEPLGKQFGAVKIDFRNCDDPLFASFGIDTENFWFKPRKQHSNSYNIELQKRVKLHHDLYRFHKLKKDPKRNSTLGKIPSIDKRTLDLHRLRSCVQSRGGFENVCQKKLWAQIGRELGYSGRIMSSLSTSLRSAYIKMFSDFDKQEESSQLSLDTTTSPADSIKIPQEKFYTTGKRDTDYAQIKDRDASTSDQHLIKRQCTEKILNFELGGSGKEYFRMRDILDAKGFSTRYGSVVEPKIGITEPNDSTYPDYNFNLWNRESEIYDNSLYEWRSSPIYNLKQYFEKSQRHREMIQESLQDLYPSLSSYGDAMSIEDFERLYQTIIQEESLSFDIETGLDLPTIVHGSGFVNFAGPTSNTKPRTPHPWDLNTINLCKESILQYLDIDYGNLCSSKIDIGMLFSTSGWAVEDGLLPVLDYSHVGSSKVWYFVPPQYKNRMESLFEDIKQNIPKNDVEKYEADFIESDFFQSFQATNLLDQNKTSRKRTINNSLLDIVGIKPDIQNPHNDIQVPTSSLSSAGIRYFKVVQEPKTFIMKYPQVYSTTIHSGFQISEKSLFAPKEWLNSLEAVESWRSHNHLLPSVLPFQLLVNISENSSDNELIRTIQPLLIKSIKEELQLRNKIEKNIPHVINKFDFISDIDLSPTGASKMVISNESNSISISITQYLELEPKFTELQGLNIELHEYYTESFLTDLLIKLQNDPTNRENSIPYETTSLLDMINNLKCSQGSGPKISINDLSNLLISIPDENLDEKCIIKEFINEAQMVTRGCKSIIERTRVPKITKISHDAGFMTKRILPPEFDVGLEDLDNLLQKIRELPVSIDYSNDIDRIVNSFAQFQKDAALYRRSNQIEILEKIYTKGLSLGINSKYLQIYAERISQLQWLKVYDMIFGNDKRGIAINDISTFQAHDVFSFLSLGVDLFGDDEIDKLENIAKEIAKLQWITNTVQKLLIDKSHRIKSSTLQELVNTSNSVRIPLSSKLLDQLSEINKTIGAARNILLPMHQKLSINDQWVSEFQSAVRNRTTEQSQVVNRFNGSANDLRLTQADALQNLEPPLYSKHIKATKAWQHDFNSVFNGVSQSLQAVMDRVKRCWSPLDKFDNPEETRRYCFCRQVDNGDVMVECEICNEWYDFSCINQGKWVLPEDDSTVFCCEICLHRPLEKNSQGPTFDQIQRLIIESAKIKIVPDKTIISNLFDLYKLCCNYRNAVEQILLEQHNCKLIKFYLRKIIGAGISMPELCNKLLHSCKSQDETKIQEILRNKTKIVSGYPSEDTSLVNQVQEQIQHTKAEHTSLAPSSNNIHPLLGE</sequence>
<dbReference type="CDD" id="cd16100">
    <property type="entry name" value="ARID"/>
    <property type="match status" value="1"/>
</dbReference>
<feature type="domain" description="JmjC" evidence="5">
    <location>
        <begin position="528"/>
        <end position="740"/>
    </location>
</feature>
<keyword evidence="7" id="KW-1185">Reference proteome</keyword>
<dbReference type="SUPFAM" id="SSF46774">
    <property type="entry name" value="ARID-like"/>
    <property type="match status" value="1"/>
</dbReference>
<dbReference type="SMART" id="SM00501">
    <property type="entry name" value="BRIGHT"/>
    <property type="match status" value="1"/>
</dbReference>
<reference evidence="6 7" key="1">
    <citation type="submission" date="2016-03" db="EMBL/GenBank/DDBJ databases">
        <title>How can Kluyveromyces marxianus grow so fast - potential evolutionary course in Saccharomyces Complex revealed by comparative genomics.</title>
        <authorList>
            <person name="Mo W."/>
            <person name="Lu W."/>
            <person name="Yang X."/>
            <person name="Qi J."/>
            <person name="Lv H."/>
        </authorList>
    </citation>
    <scope>NUCLEOTIDE SEQUENCE [LARGE SCALE GENOMIC DNA]</scope>
    <source>
        <strain evidence="6 7">FIM1</strain>
    </source>
</reference>
<dbReference type="PANTHER" id="PTHR10694">
    <property type="entry name" value="LYSINE-SPECIFIC DEMETHYLASE"/>
    <property type="match status" value="1"/>
</dbReference>
<feature type="domain" description="ARID" evidence="4">
    <location>
        <begin position="216"/>
        <end position="314"/>
    </location>
</feature>
<dbReference type="InterPro" id="IPR001606">
    <property type="entry name" value="ARID_dom"/>
</dbReference>
<evidence type="ECO:0000256" key="2">
    <source>
        <dbReference type="ARBA" id="ARBA00023242"/>
    </source>
</evidence>
<evidence type="ECO:0000259" key="4">
    <source>
        <dbReference type="PROSITE" id="PS51011"/>
    </source>
</evidence>
<dbReference type="Pfam" id="PF08429">
    <property type="entry name" value="PLU-1"/>
    <property type="match status" value="1"/>
</dbReference>
<comment type="subcellular location">
    <subcellularLocation>
        <location evidence="1">Nucleus</location>
    </subcellularLocation>
</comment>
<dbReference type="InterPro" id="IPR036431">
    <property type="entry name" value="ARID_dom_sf"/>
</dbReference>
<evidence type="ECO:0000256" key="1">
    <source>
        <dbReference type="ARBA" id="ARBA00004123"/>
    </source>
</evidence>
<dbReference type="InterPro" id="IPR013083">
    <property type="entry name" value="Znf_RING/FYVE/PHD"/>
</dbReference>
<dbReference type="SUPFAM" id="SSF57903">
    <property type="entry name" value="FYVE/PHD zinc finger"/>
    <property type="match status" value="1"/>
</dbReference>